<accession>A0A8T2VIZ4</accession>
<reference evidence="1" key="1">
    <citation type="submission" date="2021-08" db="EMBL/GenBank/DDBJ databases">
        <title>WGS assembly of Ceratopteris richardii.</title>
        <authorList>
            <person name="Marchant D.B."/>
            <person name="Chen G."/>
            <person name="Jenkins J."/>
            <person name="Shu S."/>
            <person name="Leebens-Mack J."/>
            <person name="Grimwood J."/>
            <person name="Schmutz J."/>
            <person name="Soltis P."/>
            <person name="Soltis D."/>
            <person name="Chen Z.-H."/>
        </authorList>
    </citation>
    <scope>NUCLEOTIDE SEQUENCE</scope>
    <source>
        <strain evidence="1">Whitten #5841</strain>
        <tissue evidence="1">Leaf</tissue>
    </source>
</reference>
<evidence type="ECO:0000313" key="1">
    <source>
        <dbReference type="EMBL" id="KAH7445603.1"/>
    </source>
</evidence>
<dbReference type="AlphaFoldDB" id="A0A8T2VIZ4"/>
<dbReference type="EMBL" id="CM035406">
    <property type="protein sequence ID" value="KAH7445603.1"/>
    <property type="molecule type" value="Genomic_DNA"/>
</dbReference>
<protein>
    <submittedName>
        <fullName evidence="1">Uncharacterized protein</fullName>
    </submittedName>
</protein>
<name>A0A8T2VIZ4_CERRI</name>
<organism evidence="1 2">
    <name type="scientific">Ceratopteris richardii</name>
    <name type="common">Triangle waterfern</name>
    <dbReference type="NCBI Taxonomy" id="49495"/>
    <lineage>
        <taxon>Eukaryota</taxon>
        <taxon>Viridiplantae</taxon>
        <taxon>Streptophyta</taxon>
        <taxon>Embryophyta</taxon>
        <taxon>Tracheophyta</taxon>
        <taxon>Polypodiopsida</taxon>
        <taxon>Polypodiidae</taxon>
        <taxon>Polypodiales</taxon>
        <taxon>Pteridineae</taxon>
        <taxon>Pteridaceae</taxon>
        <taxon>Parkerioideae</taxon>
        <taxon>Ceratopteris</taxon>
    </lineage>
</organism>
<comment type="caution">
    <text evidence="1">The sequence shown here is derived from an EMBL/GenBank/DDBJ whole genome shotgun (WGS) entry which is preliminary data.</text>
</comment>
<dbReference type="Proteomes" id="UP000825935">
    <property type="component" value="Chromosome 1"/>
</dbReference>
<keyword evidence="2" id="KW-1185">Reference proteome</keyword>
<evidence type="ECO:0000313" key="2">
    <source>
        <dbReference type="Proteomes" id="UP000825935"/>
    </source>
</evidence>
<sequence>MLMKSPSTILFKSGKNIRFVTTEMNYGVPAEFINKDKEIIETFKRETFYATAKVTVYQLVHMHDCVCIDVFEPVMSQKRRCCTGLMNCKGRFGIEYRVIRGF</sequence>
<proteinExistence type="predicted"/>
<gene>
    <name evidence="1" type="ORF">KP509_01G017500</name>
</gene>